<feature type="transmembrane region" description="Helical" evidence="6">
    <location>
        <begin position="511"/>
        <end position="534"/>
    </location>
</feature>
<evidence type="ECO:0000256" key="3">
    <source>
        <dbReference type="ARBA" id="ARBA00022692"/>
    </source>
</evidence>
<dbReference type="PANTHER" id="PTHR46795:SF2">
    <property type="entry name" value="ABC TRANSPORTER, PERMEASE PROTEIN"/>
    <property type="match status" value="1"/>
</dbReference>
<dbReference type="GO" id="GO:0055085">
    <property type="term" value="P:transmembrane transport"/>
    <property type="evidence" value="ECO:0007669"/>
    <property type="project" value="UniProtKB-UniRule"/>
</dbReference>
<keyword evidence="5 6" id="KW-0472">Membrane</keyword>
<evidence type="ECO:0000256" key="4">
    <source>
        <dbReference type="ARBA" id="ARBA00022989"/>
    </source>
</evidence>
<sequence length="631" mass="71062">MTFRQFAFNNVLRNKRLYIAYFLSSMFTVMVFFTFAIFAFHPAFSNGSVNQNALLGMAAAGGIIYVFSFFFVLYSMSSFLQSRKKEFGLLIMLGATNKQIRLMVFLENILIGFFATVGGILAGLLFAKAILLVAENVLIISESLPFYFPTLAVVVTFGSFMLLFFFISIFVSFILRTNKLTDLVKGDKQSKGEPKASVFLSVVAALLLLIGYGTAVLVEGIYVVYAMIPVILVVTLGTYLLFTQLSVFFIRRFKNNTSIFWRKTNMLLFSDLSFRMKDNARTFFMVAIISTVAFSAIGSLYGFQSYLTKGVKEMNPFTVTYSPWLDDSKEIIENDIKKINAILEEENVEAKMEDMELTYYEMPEQDRRVLITKASDYNRFAALIGEEALNPEKGEAIVVEQSDAMLAEGTKASEILMASNVALESGEEIKPSQVIKSAVLGELNGYYVVNDEIYNQLGTVVRSDHSAAWKAEDGQTDQVIEAGKKLSEQLEYKAFSVDYSLYEINKAFGPILFIGLFIGIVFFVSAGSFLYFRLFTDLDEEKRKFRSIAKIGLTETELKKVVNRQIALLFFSPIVVALVHGIVALTALSHLFDYNLTVESSLVLGSFALIQIVYFLIVRFFYVKQVKRMVF</sequence>
<dbReference type="Pfam" id="PF02687">
    <property type="entry name" value="FtsX"/>
    <property type="match status" value="1"/>
</dbReference>
<keyword evidence="4 6" id="KW-1133">Transmembrane helix</keyword>
<comment type="similarity">
    <text evidence="6">Belongs to the ABC-4 integral membrane protein family.</text>
</comment>
<proteinExistence type="inferred from homology"/>
<feature type="transmembrane region" description="Helical" evidence="6">
    <location>
        <begin position="566"/>
        <end position="588"/>
    </location>
</feature>
<comment type="subcellular location">
    <subcellularLocation>
        <location evidence="1 6">Cell membrane</location>
        <topology evidence="1 6">Multi-pass membrane protein</topology>
    </subcellularLocation>
</comment>
<keyword evidence="3 6" id="KW-0812">Transmembrane</keyword>
<dbReference type="InterPro" id="IPR052536">
    <property type="entry name" value="ABC-4_Integral_Memb_Prot"/>
</dbReference>
<evidence type="ECO:0000256" key="1">
    <source>
        <dbReference type="ARBA" id="ARBA00004651"/>
    </source>
</evidence>
<dbReference type="InterPro" id="IPR003838">
    <property type="entry name" value="ABC3_permease_C"/>
</dbReference>
<feature type="transmembrane region" description="Helical" evidence="6">
    <location>
        <begin position="196"/>
        <end position="215"/>
    </location>
</feature>
<reference evidence="8 9" key="1">
    <citation type="journal article" date="2022" name="Evol. Bioinform. Online">
        <title>Draft Genome Sequence of Oceanobacillus jordanicus Strain GSFE11, a Halotolerant Plant Growth-Promoting Bacterial Endophyte Isolated From the Jordan Valley.</title>
        <authorList>
            <person name="Alhindi T."/>
            <person name="Albdaiwi R."/>
        </authorList>
    </citation>
    <scope>NUCLEOTIDE SEQUENCE [LARGE SCALE GENOMIC DNA]</scope>
    <source>
        <strain evidence="8 9">GSFE11</strain>
    </source>
</reference>
<dbReference type="Proteomes" id="UP001199631">
    <property type="component" value="Unassembled WGS sequence"/>
</dbReference>
<protein>
    <submittedName>
        <fullName evidence="8">ABC transporter permease</fullName>
    </submittedName>
</protein>
<evidence type="ECO:0000256" key="5">
    <source>
        <dbReference type="ARBA" id="ARBA00023136"/>
    </source>
</evidence>
<comment type="caution">
    <text evidence="8">The sequence shown here is derived from an EMBL/GenBank/DDBJ whole genome shotgun (WGS) entry which is preliminary data.</text>
</comment>
<dbReference type="GO" id="GO:0005886">
    <property type="term" value="C:plasma membrane"/>
    <property type="evidence" value="ECO:0007669"/>
    <property type="project" value="UniProtKB-SubCell"/>
</dbReference>
<feature type="domain" description="ABC3 transporter permease C-terminal" evidence="7">
    <location>
        <begin position="60"/>
        <end position="176"/>
    </location>
</feature>
<keyword evidence="6" id="KW-0813">Transport</keyword>
<keyword evidence="9" id="KW-1185">Reference proteome</keyword>
<dbReference type="AlphaFoldDB" id="A0AAW5B8J9"/>
<feature type="transmembrane region" description="Helical" evidence="6">
    <location>
        <begin position="20"/>
        <end position="41"/>
    </location>
</feature>
<name>A0AAW5B8J9_9BACI</name>
<evidence type="ECO:0000313" key="8">
    <source>
        <dbReference type="EMBL" id="MCG3419970.1"/>
    </source>
</evidence>
<gene>
    <name evidence="8" type="ORF">K3T81_12465</name>
</gene>
<evidence type="ECO:0000256" key="6">
    <source>
        <dbReference type="PIRNR" id="PIRNR018968"/>
    </source>
</evidence>
<dbReference type="PIRSF" id="PIRSF018968">
    <property type="entry name" value="ABC_permease_BceB"/>
    <property type="match status" value="1"/>
</dbReference>
<feature type="transmembrane region" description="Helical" evidence="6">
    <location>
        <begin position="53"/>
        <end position="74"/>
    </location>
</feature>
<evidence type="ECO:0000259" key="7">
    <source>
        <dbReference type="Pfam" id="PF02687"/>
    </source>
</evidence>
<organism evidence="8 9">
    <name type="scientific">Oceanobacillus jordanicus</name>
    <dbReference type="NCBI Taxonomy" id="2867266"/>
    <lineage>
        <taxon>Bacteria</taxon>
        <taxon>Bacillati</taxon>
        <taxon>Bacillota</taxon>
        <taxon>Bacilli</taxon>
        <taxon>Bacillales</taxon>
        <taxon>Bacillaceae</taxon>
        <taxon>Oceanobacillus</taxon>
    </lineage>
</organism>
<feature type="transmembrane region" description="Helical" evidence="6">
    <location>
        <begin position="221"/>
        <end position="242"/>
    </location>
</feature>
<evidence type="ECO:0000313" key="9">
    <source>
        <dbReference type="Proteomes" id="UP001199631"/>
    </source>
</evidence>
<feature type="transmembrane region" description="Helical" evidence="6">
    <location>
        <begin position="146"/>
        <end position="175"/>
    </location>
</feature>
<accession>A0AAW5B8J9</accession>
<dbReference type="EMBL" id="JAIFZM010000010">
    <property type="protein sequence ID" value="MCG3419970.1"/>
    <property type="molecule type" value="Genomic_DNA"/>
</dbReference>
<keyword evidence="2 6" id="KW-1003">Cell membrane</keyword>
<dbReference type="PANTHER" id="PTHR46795">
    <property type="entry name" value="ABC TRANSPORTER PERMEASE-RELATED-RELATED"/>
    <property type="match status" value="1"/>
</dbReference>
<evidence type="ECO:0000256" key="2">
    <source>
        <dbReference type="ARBA" id="ARBA00022475"/>
    </source>
</evidence>
<feature type="transmembrane region" description="Helical" evidence="6">
    <location>
        <begin position="109"/>
        <end position="134"/>
    </location>
</feature>
<feature type="transmembrane region" description="Helical" evidence="6">
    <location>
        <begin position="600"/>
        <end position="622"/>
    </location>
</feature>
<dbReference type="InterPro" id="IPR027022">
    <property type="entry name" value="ABC_permease_BceB-typ"/>
</dbReference>
<dbReference type="RefSeq" id="WP_238020394.1">
    <property type="nucleotide sequence ID" value="NZ_JAIFZM010000010.1"/>
</dbReference>
<feature type="transmembrane region" description="Helical" evidence="6">
    <location>
        <begin position="283"/>
        <end position="303"/>
    </location>
</feature>